<evidence type="ECO:0000313" key="2">
    <source>
        <dbReference type="EMBL" id="PSK99345.1"/>
    </source>
</evidence>
<accession>A0A2P8DQ46</accession>
<comment type="caution">
    <text evidence="2">The sequence shown here is derived from an EMBL/GenBank/DDBJ whole genome shotgun (WGS) entry which is preliminary data.</text>
</comment>
<dbReference type="Proteomes" id="UP000240542">
    <property type="component" value="Unassembled WGS sequence"/>
</dbReference>
<evidence type="ECO:0000256" key="1">
    <source>
        <dbReference type="SAM" id="MobiDB-lite"/>
    </source>
</evidence>
<proteinExistence type="predicted"/>
<reference evidence="2 3" key="1">
    <citation type="submission" date="2018-03" db="EMBL/GenBank/DDBJ databases">
        <title>Genomic Encyclopedia of Archaeal and Bacterial Type Strains, Phase II (KMG-II): from individual species to whole genera.</title>
        <authorList>
            <person name="Goeker M."/>
        </authorList>
    </citation>
    <scope>NUCLEOTIDE SEQUENCE [LARGE SCALE GENOMIC DNA]</scope>
    <source>
        <strain evidence="2 3">DSM 45312</strain>
    </source>
</reference>
<dbReference type="OrthoDB" id="5244042at2"/>
<keyword evidence="3" id="KW-1185">Reference proteome</keyword>
<dbReference type="AlphaFoldDB" id="A0A2P8DQ46"/>
<protein>
    <submittedName>
        <fullName evidence="2">Uncharacterized protein DUF4446</fullName>
    </submittedName>
</protein>
<evidence type="ECO:0000313" key="3">
    <source>
        <dbReference type="Proteomes" id="UP000240542"/>
    </source>
</evidence>
<dbReference type="EMBL" id="PYGA01000003">
    <property type="protein sequence ID" value="PSK99345.1"/>
    <property type="molecule type" value="Genomic_DNA"/>
</dbReference>
<feature type="region of interest" description="Disordered" evidence="1">
    <location>
        <begin position="123"/>
        <end position="212"/>
    </location>
</feature>
<dbReference type="Pfam" id="PF14584">
    <property type="entry name" value="DUF4446"/>
    <property type="match status" value="1"/>
</dbReference>
<organism evidence="2 3">
    <name type="scientific">Murinocardiopsis flavida</name>
    <dbReference type="NCBI Taxonomy" id="645275"/>
    <lineage>
        <taxon>Bacteria</taxon>
        <taxon>Bacillati</taxon>
        <taxon>Actinomycetota</taxon>
        <taxon>Actinomycetes</taxon>
        <taxon>Streptosporangiales</taxon>
        <taxon>Nocardiopsidaceae</taxon>
        <taxon>Murinocardiopsis</taxon>
    </lineage>
</organism>
<sequence>MAVAGALCGIAGLLLSGFAFQRSRSAVDDCRAVVQRLVPDSGGIDVRAVRDVAVVRYDALEEMSGARSFSMALLSSAGDGVVLTSINGRTESRTYAKSVAGGESAEVLSPEEYRAIRAARLGQGPSGAPVSGPGRSAAGPLVPPVRAADPEAEAPDEAARQVSVVPAQGEPAERAEPSEPAAADTEDADGGAPAEAGRGAGRRRASSKAAKG</sequence>
<name>A0A2P8DQ46_9ACTN</name>
<gene>
    <name evidence="2" type="ORF">CLV63_10367</name>
</gene>
<feature type="compositionally biased region" description="Basic residues" evidence="1">
    <location>
        <begin position="200"/>
        <end position="212"/>
    </location>
</feature>
<dbReference type="InterPro" id="IPR027981">
    <property type="entry name" value="DUF4446"/>
</dbReference>